<dbReference type="Pfam" id="PF13419">
    <property type="entry name" value="HAD_2"/>
    <property type="match status" value="1"/>
</dbReference>
<dbReference type="InterPro" id="IPR006439">
    <property type="entry name" value="HAD-SF_hydro_IA"/>
</dbReference>
<dbReference type="InterPro" id="IPR041492">
    <property type="entry name" value="HAD_2"/>
</dbReference>
<accession>A0ABU9LMG5</accession>
<dbReference type="SUPFAM" id="SSF56784">
    <property type="entry name" value="HAD-like"/>
    <property type="match status" value="1"/>
</dbReference>
<dbReference type="InterPro" id="IPR023214">
    <property type="entry name" value="HAD_sf"/>
</dbReference>
<protein>
    <submittedName>
        <fullName evidence="1">HAD family hydrolase</fullName>
        <ecNumber evidence="1">3.-.-.-</ecNumber>
    </submittedName>
</protein>
<evidence type="ECO:0000313" key="1">
    <source>
        <dbReference type="EMBL" id="MEL5989187.1"/>
    </source>
</evidence>
<organism evidence="1 2">
    <name type="scientific">Kurthia gibsonii</name>
    <dbReference type="NCBI Taxonomy" id="33946"/>
    <lineage>
        <taxon>Bacteria</taxon>
        <taxon>Bacillati</taxon>
        <taxon>Bacillota</taxon>
        <taxon>Bacilli</taxon>
        <taxon>Bacillales</taxon>
        <taxon>Caryophanaceae</taxon>
        <taxon>Kurthia</taxon>
    </lineage>
</organism>
<dbReference type="InterPro" id="IPR050155">
    <property type="entry name" value="HAD-like_hydrolase_sf"/>
</dbReference>
<dbReference type="SFLD" id="SFLDG01129">
    <property type="entry name" value="C1.5:_HAD__Beta-PGM__Phosphata"/>
    <property type="match status" value="1"/>
</dbReference>
<dbReference type="NCBIfam" id="TIGR01549">
    <property type="entry name" value="HAD-SF-IA-v1"/>
    <property type="match status" value="1"/>
</dbReference>
<dbReference type="Proteomes" id="UP001398420">
    <property type="component" value="Unassembled WGS sequence"/>
</dbReference>
<dbReference type="PANTHER" id="PTHR43434">
    <property type="entry name" value="PHOSPHOGLYCOLATE PHOSPHATASE"/>
    <property type="match status" value="1"/>
</dbReference>
<dbReference type="SFLD" id="SFLDS00003">
    <property type="entry name" value="Haloacid_Dehalogenase"/>
    <property type="match status" value="1"/>
</dbReference>
<dbReference type="Gene3D" id="1.10.150.240">
    <property type="entry name" value="Putative phosphatase, domain 2"/>
    <property type="match status" value="1"/>
</dbReference>
<dbReference type="InterPro" id="IPR036412">
    <property type="entry name" value="HAD-like_sf"/>
</dbReference>
<dbReference type="EMBL" id="JBCEWA010000009">
    <property type="protein sequence ID" value="MEL5989187.1"/>
    <property type="molecule type" value="Genomic_DNA"/>
</dbReference>
<dbReference type="PANTHER" id="PTHR43434:SF26">
    <property type="entry name" value="PYROPHOSPHATASE PPAX"/>
    <property type="match status" value="1"/>
</dbReference>
<dbReference type="Gene3D" id="3.40.50.1000">
    <property type="entry name" value="HAD superfamily/HAD-like"/>
    <property type="match status" value="1"/>
</dbReference>
<evidence type="ECO:0000313" key="2">
    <source>
        <dbReference type="Proteomes" id="UP001398420"/>
    </source>
</evidence>
<keyword evidence="2" id="KW-1185">Reference proteome</keyword>
<keyword evidence="1" id="KW-0378">Hydrolase</keyword>
<gene>
    <name evidence="1" type="ORF">AAF454_12310</name>
</gene>
<proteinExistence type="predicted"/>
<dbReference type="EC" id="3.-.-.-" evidence="1"/>
<reference evidence="1 2" key="1">
    <citation type="submission" date="2024-04" db="EMBL/GenBank/DDBJ databases">
        <authorList>
            <person name="Wu Y.S."/>
            <person name="Zhang L."/>
        </authorList>
    </citation>
    <scope>NUCLEOTIDE SEQUENCE [LARGE SCALE GENOMIC DNA]</scope>
    <source>
        <strain evidence="1 2">KG-01</strain>
    </source>
</reference>
<comment type="caution">
    <text evidence="1">The sequence shown here is derived from an EMBL/GenBank/DDBJ whole genome shotgun (WGS) entry which is preliminary data.</text>
</comment>
<sequence length="213" mass="24369">MKNYIFDFDGTLADSEQCSIIATQQAFQNQGYKVPTAEQITYYMGVPIEKSFPLMIDEIVDSTALDELLATFRSIYQQIEQDTLRIFPKIEEVLQTLQEQKKRCFVLSSKKTAVLKRNLEILKIHAFFEDAIGSDRVTHYKPDPAGIFQIQKEYMIQLDNTVMIGDAIFDLQMGKAAGVHTCAVTWGSHSKEALLQEQPDWCIDEPTELITRF</sequence>
<name>A0ABU9LMG5_9BACL</name>
<dbReference type="SFLD" id="SFLDG01135">
    <property type="entry name" value="C1.5.6:_HAD__Beta-PGM__Phospha"/>
    <property type="match status" value="1"/>
</dbReference>
<dbReference type="RefSeq" id="WP_342303107.1">
    <property type="nucleotide sequence ID" value="NZ_JBCEWA010000009.1"/>
</dbReference>
<dbReference type="GO" id="GO:0016787">
    <property type="term" value="F:hydrolase activity"/>
    <property type="evidence" value="ECO:0007669"/>
    <property type="project" value="UniProtKB-KW"/>
</dbReference>
<dbReference type="InterPro" id="IPR023198">
    <property type="entry name" value="PGP-like_dom2"/>
</dbReference>